<gene>
    <name evidence="1" type="ORF">H0A72_08270</name>
</gene>
<proteinExistence type="predicted"/>
<dbReference type="RefSeq" id="WP_180154607.1">
    <property type="nucleotide sequence ID" value="NZ_JACCEM010000004.1"/>
</dbReference>
<protein>
    <submittedName>
        <fullName evidence="1">Uncharacterized protein</fullName>
    </submittedName>
</protein>
<sequence length="54" mass="5931">MAALSRRWIRRGPFALCGLFAGLCRFRDLTPALVFGYYADLRSTSGFSSKANAA</sequence>
<accession>A0A853FTP3</accession>
<comment type="caution">
    <text evidence="1">The sequence shown here is derived from an EMBL/GenBank/DDBJ whole genome shotgun (WGS) entry which is preliminary data.</text>
</comment>
<dbReference type="Proteomes" id="UP000559809">
    <property type="component" value="Unassembled WGS sequence"/>
</dbReference>
<organism evidence="1 2">
    <name type="scientific">Parapusillimonas granuli</name>
    <dbReference type="NCBI Taxonomy" id="380911"/>
    <lineage>
        <taxon>Bacteria</taxon>
        <taxon>Pseudomonadati</taxon>
        <taxon>Pseudomonadota</taxon>
        <taxon>Betaproteobacteria</taxon>
        <taxon>Burkholderiales</taxon>
        <taxon>Alcaligenaceae</taxon>
        <taxon>Parapusillimonas</taxon>
    </lineage>
</organism>
<evidence type="ECO:0000313" key="1">
    <source>
        <dbReference type="EMBL" id="NYT49304.1"/>
    </source>
</evidence>
<dbReference type="AlphaFoldDB" id="A0A853FTP3"/>
<dbReference type="EMBL" id="JACCEM010000004">
    <property type="protein sequence ID" value="NYT49304.1"/>
    <property type="molecule type" value="Genomic_DNA"/>
</dbReference>
<keyword evidence="2" id="KW-1185">Reference proteome</keyword>
<evidence type="ECO:0000313" key="2">
    <source>
        <dbReference type="Proteomes" id="UP000559809"/>
    </source>
</evidence>
<reference evidence="1 2" key="1">
    <citation type="submission" date="2020-07" db="EMBL/GenBank/DDBJ databases">
        <title>Taxonomic revisions and descriptions of new bacterial species based on genomic comparisons in the high-G+C-content subgroup of the family Alcaligenaceae.</title>
        <authorList>
            <person name="Szabo A."/>
            <person name="Felfoldi T."/>
        </authorList>
    </citation>
    <scope>NUCLEOTIDE SEQUENCE [LARGE SCALE GENOMIC DNA]</scope>
    <source>
        <strain evidence="1 2">LMG 24012</strain>
    </source>
</reference>
<name>A0A853FTP3_9BURK</name>